<feature type="transmembrane region" description="Helical" evidence="1">
    <location>
        <begin position="135"/>
        <end position="154"/>
    </location>
</feature>
<feature type="transmembrane region" description="Helical" evidence="1">
    <location>
        <begin position="106"/>
        <end position="129"/>
    </location>
</feature>
<dbReference type="EMBL" id="HACM01007132">
    <property type="protein sequence ID" value="CRZ07574.1"/>
    <property type="molecule type" value="Transcribed_RNA"/>
</dbReference>
<evidence type="ECO:0000256" key="1">
    <source>
        <dbReference type="SAM" id="Phobius"/>
    </source>
</evidence>
<proteinExistence type="predicted"/>
<accession>A0A0H5RGC2</accession>
<organism evidence="2">
    <name type="scientific">Spongospora subterranea</name>
    <dbReference type="NCBI Taxonomy" id="70186"/>
    <lineage>
        <taxon>Eukaryota</taxon>
        <taxon>Sar</taxon>
        <taxon>Rhizaria</taxon>
        <taxon>Endomyxa</taxon>
        <taxon>Phytomyxea</taxon>
        <taxon>Plasmodiophorida</taxon>
        <taxon>Plasmodiophoridae</taxon>
        <taxon>Spongospora</taxon>
    </lineage>
</organism>
<keyword evidence="1" id="KW-0472">Membrane</keyword>
<reference evidence="2" key="1">
    <citation type="submission" date="2015-04" db="EMBL/GenBank/DDBJ databases">
        <title>The genome sequence of the plant pathogenic Rhizarian Plasmodiophora brassicae reveals insights in its biotrophic life cycle and the origin of chitin synthesis.</title>
        <authorList>
            <person name="Schwelm A."/>
            <person name="Fogelqvist J."/>
            <person name="Knaust A."/>
            <person name="Julke S."/>
            <person name="Lilja T."/>
            <person name="Dhandapani V."/>
            <person name="Bonilla-Rosso G."/>
            <person name="Karlsson M."/>
            <person name="Shevchenko A."/>
            <person name="Choi S.R."/>
            <person name="Kim H.G."/>
            <person name="Park J.Y."/>
            <person name="Lim Y.P."/>
            <person name="Ludwig-Muller J."/>
            <person name="Dixelius C."/>
        </authorList>
    </citation>
    <scope>NUCLEOTIDE SEQUENCE</scope>
    <source>
        <tissue evidence="2">Potato root galls</tissue>
    </source>
</reference>
<sequence>MFAKVNCSGFMVVILFIRAFTVFSLSITVMKCFSVLVYFCPLVGIKVVFVVGKGSLLRFVWTFHFCSNGRNAGLQSAISKLFGPLVGVLTLFIMENSISMESRSPVIIVGIFCLSANCSMAFQNLALALLLTSGGMYACISIITLFNSSSCVLIRDFSNMLMVGQLIVWISSPSLQNIASLSECIAAVIIRESGYSSSVP</sequence>
<feature type="transmembrane region" description="Helical" evidence="1">
    <location>
        <begin position="6"/>
        <end position="25"/>
    </location>
</feature>
<feature type="transmembrane region" description="Helical" evidence="1">
    <location>
        <begin position="32"/>
        <end position="52"/>
    </location>
</feature>
<dbReference type="EMBL" id="HACM01007143">
    <property type="protein sequence ID" value="CRZ07585.1"/>
    <property type="molecule type" value="Transcribed_RNA"/>
</dbReference>
<dbReference type="EMBL" id="HACM01007293">
    <property type="protein sequence ID" value="CRZ07735.1"/>
    <property type="molecule type" value="Transcribed_RNA"/>
</dbReference>
<dbReference type="EMBL" id="HACM01007190">
    <property type="protein sequence ID" value="CRZ07632.1"/>
    <property type="molecule type" value="Transcribed_RNA"/>
</dbReference>
<keyword evidence="1" id="KW-0812">Transmembrane</keyword>
<dbReference type="EMBL" id="HACM01007116">
    <property type="protein sequence ID" value="CRZ07558.1"/>
    <property type="molecule type" value="Transcribed_RNA"/>
</dbReference>
<keyword evidence="1" id="KW-1133">Transmembrane helix</keyword>
<dbReference type="EMBL" id="HACM01007110">
    <property type="protein sequence ID" value="CRZ07552.1"/>
    <property type="molecule type" value="Transcribed_RNA"/>
</dbReference>
<dbReference type="EMBL" id="HACM01007277">
    <property type="protein sequence ID" value="CRZ07719.1"/>
    <property type="molecule type" value="Transcribed_RNA"/>
</dbReference>
<dbReference type="EMBL" id="HACM01007104">
    <property type="protein sequence ID" value="CRZ07546.1"/>
    <property type="molecule type" value="Transcribed_RNA"/>
</dbReference>
<name>A0A0H5RGC2_9EUKA</name>
<dbReference type="EMBL" id="HACM01007138">
    <property type="protein sequence ID" value="CRZ07580.1"/>
    <property type="molecule type" value="Transcribed_RNA"/>
</dbReference>
<feature type="transmembrane region" description="Helical" evidence="1">
    <location>
        <begin position="72"/>
        <end position="94"/>
    </location>
</feature>
<evidence type="ECO:0000313" key="2">
    <source>
        <dbReference type="EMBL" id="CRZ07719.1"/>
    </source>
</evidence>
<dbReference type="EMBL" id="HACM01007128">
    <property type="protein sequence ID" value="CRZ07570.1"/>
    <property type="molecule type" value="Transcribed_RNA"/>
</dbReference>
<dbReference type="EMBL" id="HACM01007198">
    <property type="protein sequence ID" value="CRZ07640.1"/>
    <property type="molecule type" value="Transcribed_RNA"/>
</dbReference>
<dbReference type="EMBL" id="HACM01007203">
    <property type="protein sequence ID" value="CRZ07645.1"/>
    <property type="molecule type" value="Transcribed_RNA"/>
</dbReference>
<dbReference type="EMBL" id="HACM01007251">
    <property type="protein sequence ID" value="CRZ07693.1"/>
    <property type="molecule type" value="Transcribed_RNA"/>
</dbReference>
<protein>
    <submittedName>
        <fullName evidence="2">Uncharacterized protein</fullName>
    </submittedName>
</protein>
<dbReference type="AlphaFoldDB" id="A0A0H5RGC2"/>
<dbReference type="EMBL" id="HACM01007237">
    <property type="protein sequence ID" value="CRZ07679.1"/>
    <property type="molecule type" value="Transcribed_RNA"/>
</dbReference>